<evidence type="ECO:0000313" key="7">
    <source>
        <dbReference type="Proteomes" id="UP000289316"/>
    </source>
</evidence>
<dbReference type="EMBL" id="QZFR01000016">
    <property type="protein sequence ID" value="RXV74883.1"/>
    <property type="molecule type" value="Genomic_DNA"/>
</dbReference>
<dbReference type="RefSeq" id="WP_129303243.1">
    <property type="nucleotide sequence ID" value="NZ_QZFR01000016.1"/>
</dbReference>
<evidence type="ECO:0000256" key="4">
    <source>
        <dbReference type="ARBA" id="ARBA00022679"/>
    </source>
</evidence>
<evidence type="ECO:0000256" key="1">
    <source>
        <dbReference type="ARBA" id="ARBA00004776"/>
    </source>
</evidence>
<dbReference type="SUPFAM" id="SSF53448">
    <property type="entry name" value="Nucleotide-diphospho-sugar transferases"/>
    <property type="match status" value="1"/>
</dbReference>
<protein>
    <submittedName>
        <fullName evidence="6">Glycosyltransferase</fullName>
    </submittedName>
</protein>
<dbReference type="PANTHER" id="PTHR43179">
    <property type="entry name" value="RHAMNOSYLTRANSFERASE WBBL"/>
    <property type="match status" value="1"/>
</dbReference>
<evidence type="ECO:0000313" key="6">
    <source>
        <dbReference type="EMBL" id="RXV74883.1"/>
    </source>
</evidence>
<dbReference type="Proteomes" id="UP000289316">
    <property type="component" value="Unassembled WGS sequence"/>
</dbReference>
<comment type="similarity">
    <text evidence="2">Belongs to the glycosyltransferase 2 family.</text>
</comment>
<comment type="caution">
    <text evidence="6">The sequence shown here is derived from an EMBL/GenBank/DDBJ whole genome shotgun (WGS) entry which is preliminary data.</text>
</comment>
<evidence type="ECO:0000259" key="5">
    <source>
        <dbReference type="Pfam" id="PF00535"/>
    </source>
</evidence>
<feature type="domain" description="Glycosyltransferase 2-like" evidence="5">
    <location>
        <begin position="6"/>
        <end position="173"/>
    </location>
</feature>
<dbReference type="Pfam" id="PF00535">
    <property type="entry name" value="Glycos_transf_2"/>
    <property type="match status" value="1"/>
</dbReference>
<dbReference type="AlphaFoldDB" id="A0A4Q2AX28"/>
<dbReference type="Gene3D" id="3.90.550.10">
    <property type="entry name" value="Spore Coat Polysaccharide Biosynthesis Protein SpsA, Chain A"/>
    <property type="match status" value="1"/>
</dbReference>
<evidence type="ECO:0000256" key="2">
    <source>
        <dbReference type="ARBA" id="ARBA00006739"/>
    </source>
</evidence>
<dbReference type="InterPro" id="IPR001173">
    <property type="entry name" value="Glyco_trans_2-like"/>
</dbReference>
<dbReference type="GO" id="GO:0016757">
    <property type="term" value="F:glycosyltransferase activity"/>
    <property type="evidence" value="ECO:0007669"/>
    <property type="project" value="UniProtKB-KW"/>
</dbReference>
<dbReference type="PANTHER" id="PTHR43179:SF12">
    <property type="entry name" value="GALACTOFURANOSYLTRANSFERASE GLFT2"/>
    <property type="match status" value="1"/>
</dbReference>
<gene>
    <name evidence="6" type="ORF">D6C19_03440</name>
</gene>
<sequence>MTKKVCVVLVTYNRLACLKKVLQGIAEQTYPVSRVFIFDNNSSDGTNDYLEQQGFEVITQTSQLAQVPAEQFGICFRSSENLGGAGGFANAIKMAKDFSSDYLWIMDDDVYPESDCLARLLGKIKQNNVQAAIPSRNDENYQDLVCLDIDFSDFKKFWTWWRKKPAKYPLDEEQYFVSDMPFEGPLLKTDLVRKIGIPDQGFFLEYDDSDYAQRILQYSKIVYVTNAILHRQLAKKNANNTQALHAPYTWRMYYTLRNNIIFDRRYGKNWAVRHVSPRLLLLQTLLIAIRDRHVKQNVPLILKAYRDGIHERMGKRVEPNY</sequence>
<organism evidence="6 7">
    <name type="scientific">Ligilactobacillus murinus</name>
    <dbReference type="NCBI Taxonomy" id="1622"/>
    <lineage>
        <taxon>Bacteria</taxon>
        <taxon>Bacillati</taxon>
        <taxon>Bacillota</taxon>
        <taxon>Bacilli</taxon>
        <taxon>Lactobacillales</taxon>
        <taxon>Lactobacillaceae</taxon>
        <taxon>Ligilactobacillus</taxon>
    </lineage>
</organism>
<keyword evidence="3" id="KW-0328">Glycosyltransferase</keyword>
<keyword evidence="4 6" id="KW-0808">Transferase</keyword>
<reference evidence="6 7" key="1">
    <citation type="submission" date="2018-09" db="EMBL/GenBank/DDBJ databases">
        <title>Murine metabolic-syndrome-specific gut microbial biobank.</title>
        <authorList>
            <person name="Liu C."/>
        </authorList>
    </citation>
    <scope>NUCLEOTIDE SEQUENCE [LARGE SCALE GENOMIC DNA]</scope>
    <source>
        <strain evidence="6 7">C-30</strain>
    </source>
</reference>
<dbReference type="InterPro" id="IPR029044">
    <property type="entry name" value="Nucleotide-diphossugar_trans"/>
</dbReference>
<evidence type="ECO:0000256" key="3">
    <source>
        <dbReference type="ARBA" id="ARBA00022676"/>
    </source>
</evidence>
<dbReference type="OrthoDB" id="7665907at2"/>
<dbReference type="CDD" id="cd04185">
    <property type="entry name" value="GT_2_like_b"/>
    <property type="match status" value="1"/>
</dbReference>
<proteinExistence type="inferred from homology"/>
<comment type="pathway">
    <text evidence="1">Cell wall biogenesis; cell wall polysaccharide biosynthesis.</text>
</comment>
<name>A0A4Q2AX28_9LACO</name>
<accession>A0A4Q2AX28</accession>